<evidence type="ECO:0000313" key="1">
    <source>
        <dbReference type="EMBL" id="MBK1867025.1"/>
    </source>
</evidence>
<sequence>MNKIVLAPEQSEAIKTDHPALRREKTEAPDLPKPARSDAAPLPPALAPAKPAEAPPAPPAKRRSGKSLALIAAGLLAGTAAVYFGHQWWTVGRFQVETDDAYVGADFTTISPRIAGYVVNVPVETNSTVKAGDPLVTLDDSDERLAVATAQAQIASQQATIDRIDRQIEAARTTVIQAQAQITSAQADLDLTSADLKRAERLKQSDFATQQSLEQAQANQEKAQAGLETAKAGLTSADANVAVLQAQRVEAERALDQDHNTLAQKNLDLERTVVRAPFDGVIGNRAVQSGQFVSPGQRLLALVPLSEVYVDANYKETQLADIHVGAPAYIAVDAYDETPVTGTVTSIAPASGAVFSLLPPDNATGNFTKVTQRVAVRIAVPANVAAESLLRPGMSVVVSIDSRDKGKTVAAK</sequence>
<organism evidence="1 2">
    <name type="scientific">Taklimakanibacter albus</name>
    <dbReference type="NCBI Taxonomy" id="2800327"/>
    <lineage>
        <taxon>Bacteria</taxon>
        <taxon>Pseudomonadati</taxon>
        <taxon>Pseudomonadota</taxon>
        <taxon>Alphaproteobacteria</taxon>
        <taxon>Hyphomicrobiales</taxon>
        <taxon>Aestuariivirgaceae</taxon>
        <taxon>Taklimakanibacter</taxon>
    </lineage>
</organism>
<dbReference type="EMBL" id="JAENHL010000007">
    <property type="protein sequence ID" value="MBK1867025.1"/>
    <property type="molecule type" value="Genomic_DNA"/>
</dbReference>
<accession>A0ACC5R310</accession>
<keyword evidence="2" id="KW-1185">Reference proteome</keyword>
<proteinExistence type="predicted"/>
<dbReference type="Proteomes" id="UP000616151">
    <property type="component" value="Unassembled WGS sequence"/>
</dbReference>
<name>A0ACC5R310_9HYPH</name>
<gene>
    <name evidence="1" type="ORF">JHL16_11770</name>
</gene>
<comment type="caution">
    <text evidence="1">The sequence shown here is derived from an EMBL/GenBank/DDBJ whole genome shotgun (WGS) entry which is preliminary data.</text>
</comment>
<evidence type="ECO:0000313" key="2">
    <source>
        <dbReference type="Proteomes" id="UP000616151"/>
    </source>
</evidence>
<protein>
    <submittedName>
        <fullName evidence="1">HlyD family secretion protein</fullName>
    </submittedName>
</protein>
<reference evidence="1" key="1">
    <citation type="submission" date="2021-01" db="EMBL/GenBank/DDBJ databases">
        <authorList>
            <person name="Sun Q."/>
        </authorList>
    </citation>
    <scope>NUCLEOTIDE SEQUENCE</scope>
    <source>
        <strain evidence="1">YIM B02566</strain>
    </source>
</reference>